<organism evidence="1">
    <name type="scientific">Anguilla anguilla</name>
    <name type="common">European freshwater eel</name>
    <name type="synonym">Muraena anguilla</name>
    <dbReference type="NCBI Taxonomy" id="7936"/>
    <lineage>
        <taxon>Eukaryota</taxon>
        <taxon>Metazoa</taxon>
        <taxon>Chordata</taxon>
        <taxon>Craniata</taxon>
        <taxon>Vertebrata</taxon>
        <taxon>Euteleostomi</taxon>
        <taxon>Actinopterygii</taxon>
        <taxon>Neopterygii</taxon>
        <taxon>Teleostei</taxon>
        <taxon>Anguilliformes</taxon>
        <taxon>Anguillidae</taxon>
        <taxon>Anguilla</taxon>
    </lineage>
</organism>
<accession>A0A0E9PC38</accession>
<reference evidence="1" key="1">
    <citation type="submission" date="2014-11" db="EMBL/GenBank/DDBJ databases">
        <authorList>
            <person name="Amaro Gonzalez C."/>
        </authorList>
    </citation>
    <scope>NUCLEOTIDE SEQUENCE</scope>
</reference>
<proteinExistence type="predicted"/>
<dbReference type="EMBL" id="GBXM01106962">
    <property type="protein sequence ID" value="JAH01615.1"/>
    <property type="molecule type" value="Transcribed_RNA"/>
</dbReference>
<reference evidence="1" key="2">
    <citation type="journal article" date="2015" name="Fish Shellfish Immunol.">
        <title>Early steps in the European eel (Anguilla anguilla)-Vibrio vulnificus interaction in the gills: Role of the RtxA13 toxin.</title>
        <authorList>
            <person name="Callol A."/>
            <person name="Pajuelo D."/>
            <person name="Ebbesson L."/>
            <person name="Teles M."/>
            <person name="MacKenzie S."/>
            <person name="Amaro C."/>
        </authorList>
    </citation>
    <scope>NUCLEOTIDE SEQUENCE</scope>
</reference>
<sequence length="45" mass="5004">MLIESNHVLSQKSVMVILASLITTVCFKEKGCVWEVVIDSQVHTS</sequence>
<evidence type="ECO:0000313" key="1">
    <source>
        <dbReference type="EMBL" id="JAH01615.1"/>
    </source>
</evidence>
<protein>
    <submittedName>
        <fullName evidence="1">Uncharacterized protein</fullName>
    </submittedName>
</protein>
<name>A0A0E9PC38_ANGAN</name>
<dbReference type="AlphaFoldDB" id="A0A0E9PC38"/>